<evidence type="ECO:0000313" key="13">
    <source>
        <dbReference type="EMBL" id="KAK5779442.1"/>
    </source>
</evidence>
<comment type="subcellular location">
    <subcellularLocation>
        <location evidence="1">Cytoplasm</location>
    </subcellularLocation>
</comment>
<dbReference type="InterPro" id="IPR000903">
    <property type="entry name" value="NMT"/>
</dbReference>
<dbReference type="InterPro" id="IPR022676">
    <property type="entry name" value="NMT_N"/>
</dbReference>
<dbReference type="GO" id="GO:0004379">
    <property type="term" value="F:glycylpeptide N-tetradecanoyltransferase activity"/>
    <property type="evidence" value="ECO:0007669"/>
    <property type="project" value="UniProtKB-EC"/>
</dbReference>
<dbReference type="PANTHER" id="PTHR11377:SF5">
    <property type="entry name" value="GLYCYLPEPTIDE N-TETRADECANOYLTRANSFERASE"/>
    <property type="match status" value="1"/>
</dbReference>
<protein>
    <recommendedName>
        <fullName evidence="5 9">Glycylpeptide N-tetradecanoyltransferase</fullName>
        <ecNumber evidence="4 9">2.3.1.97</ecNumber>
    </recommendedName>
</protein>
<comment type="function">
    <text evidence="9">Adds a myristoyl group to the N-terminal glycine residue of certain cellular proteins.</text>
</comment>
<dbReference type="EC" id="2.3.1.97" evidence="4 9"/>
<feature type="domain" description="Glycylpeptide N-tetradecanoyltransferase N-terminal" evidence="11">
    <location>
        <begin position="58"/>
        <end position="217"/>
    </location>
</feature>
<keyword evidence="6" id="KW-0963">Cytoplasm</keyword>
<dbReference type="Gene3D" id="3.40.630.30">
    <property type="match status" value="2"/>
</dbReference>
<evidence type="ECO:0000256" key="4">
    <source>
        <dbReference type="ARBA" id="ARBA00012923"/>
    </source>
</evidence>
<dbReference type="FunFam" id="3.40.630.30:FF:000056">
    <property type="entry name" value="Glycylpeptide N-tetradecanoyltransferase"/>
    <property type="match status" value="1"/>
</dbReference>
<dbReference type="PANTHER" id="PTHR11377">
    <property type="entry name" value="N-MYRISTOYL TRANSFERASE"/>
    <property type="match status" value="1"/>
</dbReference>
<evidence type="ECO:0000256" key="1">
    <source>
        <dbReference type="ARBA" id="ARBA00004496"/>
    </source>
</evidence>
<dbReference type="PIRSF" id="PIRSF015892">
    <property type="entry name" value="N-myristl_transf"/>
    <property type="match status" value="1"/>
</dbReference>
<sequence>MSDNQKKLQELLQQLALGQGPIKPREIPEEQRKEMKDYKFWNTQPVPSLDVPVVDEGPIDIKKSPADIPDTPLPMLSDFEWCDIDVDSSDQLEDLFVLLNENYVEDKDASFRFNYTKEFFNWALKSPGWKKEWHVGVRVKKTQKLIAFISAIPVNLRVRDNEFKSVEINFLCIHKQLRSKRLAPVLIKEITRRVNKCDIWQALYTSGTILPSPISTCRYAHRPINWSKLFDVEFTGLPINKTKADMLAYYAIPNTTKTKGLRQMTPKDVDQALNLFDKYQTRFDIVQNFSRDEFEHWFLGSNECNKVVFSYVVEDEEGKITDFFSFYSLPFTILDNAIYKELGIGYLFYYASDADFGYNDRFDKDASKCLEKRLNSLISDAIVLAKEQKMDVFNALTSQDNCLFLDDLKFGPGDGFLNFYLFNYKALPIGNGLTEDKKYDTVNRSNIGVVML</sequence>
<dbReference type="InterPro" id="IPR022677">
    <property type="entry name" value="NMT_C"/>
</dbReference>
<evidence type="ECO:0000259" key="12">
    <source>
        <dbReference type="Pfam" id="PF02799"/>
    </source>
</evidence>
<feature type="domain" description="Glycylpeptide N-tetradecanoyltransferase C-terminal" evidence="12">
    <location>
        <begin position="231"/>
        <end position="450"/>
    </location>
</feature>
<dbReference type="FunFam" id="3.40.630.170:FF:000003">
    <property type="entry name" value="Glycylpeptide N-tetradecanoyltransferase"/>
    <property type="match status" value="1"/>
</dbReference>
<evidence type="ECO:0000259" key="11">
    <source>
        <dbReference type="Pfam" id="PF01233"/>
    </source>
</evidence>
<dbReference type="Pfam" id="PF01233">
    <property type="entry name" value="NMT"/>
    <property type="match status" value="1"/>
</dbReference>
<organism evidence="13 14">
    <name type="scientific">Arxiozyma heterogenica</name>
    <dbReference type="NCBI Taxonomy" id="278026"/>
    <lineage>
        <taxon>Eukaryota</taxon>
        <taxon>Fungi</taxon>
        <taxon>Dikarya</taxon>
        <taxon>Ascomycota</taxon>
        <taxon>Saccharomycotina</taxon>
        <taxon>Saccharomycetes</taxon>
        <taxon>Saccharomycetales</taxon>
        <taxon>Saccharomycetaceae</taxon>
        <taxon>Arxiozyma</taxon>
    </lineage>
</organism>
<dbReference type="EMBL" id="JAWIZZ010000047">
    <property type="protein sequence ID" value="KAK5779442.1"/>
    <property type="molecule type" value="Genomic_DNA"/>
</dbReference>
<evidence type="ECO:0000313" key="14">
    <source>
        <dbReference type="Proteomes" id="UP001306508"/>
    </source>
</evidence>
<evidence type="ECO:0000256" key="9">
    <source>
        <dbReference type="RuleBase" id="RU000586"/>
    </source>
</evidence>
<gene>
    <name evidence="13" type="ORF">RI543_003333</name>
</gene>
<evidence type="ECO:0000256" key="2">
    <source>
        <dbReference type="ARBA" id="ARBA00009469"/>
    </source>
</evidence>
<dbReference type="InterPro" id="IPR016181">
    <property type="entry name" value="Acyl_CoA_acyltransferase"/>
</dbReference>
<dbReference type="GO" id="GO:0005737">
    <property type="term" value="C:cytoplasm"/>
    <property type="evidence" value="ECO:0007669"/>
    <property type="project" value="UniProtKB-SubCell"/>
</dbReference>
<dbReference type="AlphaFoldDB" id="A0AAN7WN77"/>
<reference evidence="14" key="1">
    <citation type="submission" date="2023-07" db="EMBL/GenBank/DDBJ databases">
        <title>A draft genome of Kazachstania heterogenica Y-27499.</title>
        <authorList>
            <person name="Donic C."/>
            <person name="Kralova J.S."/>
            <person name="Fidel L."/>
            <person name="Ben-Dor S."/>
            <person name="Jung S."/>
        </authorList>
    </citation>
    <scope>NUCLEOTIDE SEQUENCE [LARGE SCALE GENOMIC DNA]</scope>
    <source>
        <strain evidence="14">Y27499</strain>
    </source>
</reference>
<comment type="catalytic activity">
    <reaction evidence="9">
        <text>N-terminal glycyl-[protein] + tetradecanoyl-CoA = N-tetradecanoylglycyl-[protein] + CoA + H(+)</text>
        <dbReference type="Rhea" id="RHEA:15521"/>
        <dbReference type="Rhea" id="RHEA-COMP:12666"/>
        <dbReference type="Rhea" id="RHEA-COMP:12667"/>
        <dbReference type="ChEBI" id="CHEBI:15378"/>
        <dbReference type="ChEBI" id="CHEBI:57287"/>
        <dbReference type="ChEBI" id="CHEBI:57385"/>
        <dbReference type="ChEBI" id="CHEBI:64723"/>
        <dbReference type="ChEBI" id="CHEBI:133050"/>
        <dbReference type="EC" id="2.3.1.97"/>
    </reaction>
</comment>
<proteinExistence type="inferred from homology"/>
<comment type="subunit">
    <text evidence="3">Monomer.</text>
</comment>
<evidence type="ECO:0000256" key="7">
    <source>
        <dbReference type="ARBA" id="ARBA00022679"/>
    </source>
</evidence>
<evidence type="ECO:0000256" key="8">
    <source>
        <dbReference type="ARBA" id="ARBA00023315"/>
    </source>
</evidence>
<keyword evidence="14" id="KW-1185">Reference proteome</keyword>
<evidence type="ECO:0000256" key="3">
    <source>
        <dbReference type="ARBA" id="ARBA00011245"/>
    </source>
</evidence>
<name>A0AAN7WN77_9SACH</name>
<evidence type="ECO:0000256" key="6">
    <source>
        <dbReference type="ARBA" id="ARBA00022490"/>
    </source>
</evidence>
<evidence type="ECO:0000256" key="5">
    <source>
        <dbReference type="ARBA" id="ARBA00022240"/>
    </source>
</evidence>
<accession>A0AAN7WN77</accession>
<dbReference type="SUPFAM" id="SSF55729">
    <property type="entry name" value="Acyl-CoA N-acyltransferases (Nat)"/>
    <property type="match status" value="2"/>
</dbReference>
<evidence type="ECO:0000256" key="10">
    <source>
        <dbReference type="RuleBase" id="RU004178"/>
    </source>
</evidence>
<keyword evidence="7 9" id="KW-0808">Transferase</keyword>
<comment type="similarity">
    <text evidence="2 10">Belongs to the NMT family.</text>
</comment>
<dbReference type="Proteomes" id="UP001306508">
    <property type="component" value="Unassembled WGS sequence"/>
</dbReference>
<dbReference type="Pfam" id="PF02799">
    <property type="entry name" value="NMT_C"/>
    <property type="match status" value="1"/>
</dbReference>
<keyword evidence="8 9" id="KW-0012">Acyltransferase</keyword>
<dbReference type="FunFam" id="3.40.630.30:FF:000042">
    <property type="entry name" value="Glycylpeptide N-tetradecanoyltransferase"/>
    <property type="match status" value="1"/>
</dbReference>
<dbReference type="PROSITE" id="PS00975">
    <property type="entry name" value="NMT_1"/>
    <property type="match status" value="1"/>
</dbReference>
<comment type="caution">
    <text evidence="13">The sequence shown here is derived from an EMBL/GenBank/DDBJ whole genome shotgun (WGS) entry which is preliminary data.</text>
</comment>
<dbReference type="PROSITE" id="PS00976">
    <property type="entry name" value="NMT_2"/>
    <property type="match status" value="1"/>
</dbReference>
<dbReference type="InterPro" id="IPR022678">
    <property type="entry name" value="NMT_CS"/>
</dbReference>